<dbReference type="EMBL" id="JH817102">
    <property type="protein sequence ID" value="EKC24390.1"/>
    <property type="molecule type" value="Genomic_DNA"/>
</dbReference>
<evidence type="ECO:0000256" key="4">
    <source>
        <dbReference type="ARBA" id="ARBA00023157"/>
    </source>
</evidence>
<dbReference type="AlphaFoldDB" id="K1Q658"/>
<dbReference type="HOGENOM" id="CLU_122082_0_0_1"/>
<keyword evidence="4" id="KW-1015">Disulfide bond</keyword>
<dbReference type="PANTHER" id="PTHR15040">
    <property type="entry name" value="DERMATOPONTIN-RELATED"/>
    <property type="match status" value="1"/>
</dbReference>
<evidence type="ECO:0000313" key="5">
    <source>
        <dbReference type="EMBL" id="EKC24390.1"/>
    </source>
</evidence>
<gene>
    <name evidence="5" type="ORF">CGI_10013388</name>
</gene>
<evidence type="ECO:0000256" key="1">
    <source>
        <dbReference type="ARBA" id="ARBA00004613"/>
    </source>
</evidence>
<reference evidence="5" key="1">
    <citation type="journal article" date="2012" name="Nature">
        <title>The oyster genome reveals stress adaptation and complexity of shell formation.</title>
        <authorList>
            <person name="Zhang G."/>
            <person name="Fang X."/>
            <person name="Guo X."/>
            <person name="Li L."/>
            <person name="Luo R."/>
            <person name="Xu F."/>
            <person name="Yang P."/>
            <person name="Zhang L."/>
            <person name="Wang X."/>
            <person name="Qi H."/>
            <person name="Xiong Z."/>
            <person name="Que H."/>
            <person name="Xie Y."/>
            <person name="Holland P.W."/>
            <person name="Paps J."/>
            <person name="Zhu Y."/>
            <person name="Wu F."/>
            <person name="Chen Y."/>
            <person name="Wang J."/>
            <person name="Peng C."/>
            <person name="Meng J."/>
            <person name="Yang L."/>
            <person name="Liu J."/>
            <person name="Wen B."/>
            <person name="Zhang N."/>
            <person name="Huang Z."/>
            <person name="Zhu Q."/>
            <person name="Feng Y."/>
            <person name="Mount A."/>
            <person name="Hedgecock D."/>
            <person name="Xu Z."/>
            <person name="Liu Y."/>
            <person name="Domazet-Loso T."/>
            <person name="Du Y."/>
            <person name="Sun X."/>
            <person name="Zhang S."/>
            <person name="Liu B."/>
            <person name="Cheng P."/>
            <person name="Jiang X."/>
            <person name="Li J."/>
            <person name="Fan D."/>
            <person name="Wang W."/>
            <person name="Fu W."/>
            <person name="Wang T."/>
            <person name="Wang B."/>
            <person name="Zhang J."/>
            <person name="Peng Z."/>
            <person name="Li Y."/>
            <person name="Li N."/>
            <person name="Wang J."/>
            <person name="Chen M."/>
            <person name="He Y."/>
            <person name="Tan F."/>
            <person name="Song X."/>
            <person name="Zheng Q."/>
            <person name="Huang R."/>
            <person name="Yang H."/>
            <person name="Du X."/>
            <person name="Chen L."/>
            <person name="Yang M."/>
            <person name="Gaffney P.M."/>
            <person name="Wang S."/>
            <person name="Luo L."/>
            <person name="She Z."/>
            <person name="Ming Y."/>
            <person name="Huang W."/>
            <person name="Zhang S."/>
            <person name="Huang B."/>
            <person name="Zhang Y."/>
            <person name="Qu T."/>
            <person name="Ni P."/>
            <person name="Miao G."/>
            <person name="Wang J."/>
            <person name="Wang Q."/>
            <person name="Steinberg C.E."/>
            <person name="Wang H."/>
            <person name="Li N."/>
            <person name="Qian L."/>
            <person name="Zhang G."/>
            <person name="Li Y."/>
            <person name="Yang H."/>
            <person name="Liu X."/>
            <person name="Wang J."/>
            <person name="Yin Y."/>
            <person name="Wang J."/>
        </authorList>
    </citation>
    <scope>NUCLEOTIDE SEQUENCE [LARGE SCALE GENOMIC DNA]</scope>
    <source>
        <strain evidence="5">05x7-T-G4-1.051#20</strain>
    </source>
</reference>
<keyword evidence="3" id="KW-0964">Secreted</keyword>
<accession>K1Q658</accession>
<dbReference type="Pfam" id="PF14704">
    <property type="entry name" value="DERM"/>
    <property type="match status" value="1"/>
</dbReference>
<evidence type="ECO:0000256" key="3">
    <source>
        <dbReference type="ARBA" id="ARBA00022525"/>
    </source>
</evidence>
<dbReference type="GO" id="GO:0030199">
    <property type="term" value="P:collagen fibril organization"/>
    <property type="evidence" value="ECO:0007669"/>
    <property type="project" value="TreeGrafter"/>
</dbReference>
<sequence>MNDAVPVFLLLMPLSRGGAPESNWANEFDGHFQFVCPVGSYLTNVESFFNSYYNDRKFSFQCNARLDSPVEVSSCFWTDYVNAMDSPIVFQCGSGVIHGIESYHQDTYEDRRFKFKCCNLPHAIILVALNFKIAKQTISSLVTCETNCHYTGWVNDLQGPFTYIAPDNYFIRGVVSFHDNKAE</sequence>
<proteinExistence type="inferred from homology"/>
<comment type="subcellular location">
    <subcellularLocation>
        <location evidence="1">Secreted</location>
    </subcellularLocation>
</comment>
<name>K1Q658_MAGGI</name>
<protein>
    <submittedName>
        <fullName evidence="5">Hemagglutinin/amebocyte aggregation factor</fullName>
    </submittedName>
</protein>
<dbReference type="GO" id="GO:0005615">
    <property type="term" value="C:extracellular space"/>
    <property type="evidence" value="ECO:0007669"/>
    <property type="project" value="TreeGrafter"/>
</dbReference>
<organism evidence="5">
    <name type="scientific">Magallana gigas</name>
    <name type="common">Pacific oyster</name>
    <name type="synonym">Crassostrea gigas</name>
    <dbReference type="NCBI Taxonomy" id="29159"/>
    <lineage>
        <taxon>Eukaryota</taxon>
        <taxon>Metazoa</taxon>
        <taxon>Spiralia</taxon>
        <taxon>Lophotrochozoa</taxon>
        <taxon>Mollusca</taxon>
        <taxon>Bivalvia</taxon>
        <taxon>Autobranchia</taxon>
        <taxon>Pteriomorphia</taxon>
        <taxon>Ostreida</taxon>
        <taxon>Ostreoidea</taxon>
        <taxon>Ostreidae</taxon>
        <taxon>Magallana</taxon>
    </lineage>
</organism>
<dbReference type="InParanoid" id="K1Q658"/>
<dbReference type="GO" id="GO:0031012">
    <property type="term" value="C:extracellular matrix"/>
    <property type="evidence" value="ECO:0007669"/>
    <property type="project" value="TreeGrafter"/>
</dbReference>
<evidence type="ECO:0000256" key="2">
    <source>
        <dbReference type="ARBA" id="ARBA00008712"/>
    </source>
</evidence>
<dbReference type="InterPro" id="IPR026645">
    <property type="entry name" value="Dermatopontin"/>
</dbReference>
<dbReference type="PANTHER" id="PTHR15040:SF1">
    <property type="entry name" value="DERMATOPONTIN-LIKE ISOFORM X1"/>
    <property type="match status" value="1"/>
</dbReference>
<comment type="similarity">
    <text evidence="2">Belongs to the dermatopontin family.</text>
</comment>